<dbReference type="SUPFAM" id="SSF55298">
    <property type="entry name" value="YjgF-like"/>
    <property type="match status" value="2"/>
</dbReference>
<dbReference type="InterPro" id="IPR014729">
    <property type="entry name" value="Rossmann-like_a/b/a_fold"/>
</dbReference>
<dbReference type="CDD" id="cd06155">
    <property type="entry name" value="eu_AANH_C_1"/>
    <property type="match status" value="1"/>
</dbReference>
<dbReference type="InterPro" id="IPR030662">
    <property type="entry name" value="DPH6/MJ0570"/>
</dbReference>
<evidence type="ECO:0000256" key="4">
    <source>
        <dbReference type="ARBA" id="ARBA00031552"/>
    </source>
</evidence>
<evidence type="ECO:0000259" key="6">
    <source>
        <dbReference type="Pfam" id="PF01902"/>
    </source>
</evidence>
<proteinExistence type="predicted"/>
<dbReference type="Pfam" id="PF01042">
    <property type="entry name" value="Ribonuc_L-PSP"/>
    <property type="match status" value="1"/>
</dbReference>
<dbReference type="EMBL" id="JACCJB010000005">
    <property type="protein sequence ID" value="KAF6227210.1"/>
    <property type="molecule type" value="Genomic_DNA"/>
</dbReference>
<evidence type="ECO:0000313" key="7">
    <source>
        <dbReference type="EMBL" id="KAF6227210.1"/>
    </source>
</evidence>
<feature type="domain" description="Diphthamide synthase" evidence="6">
    <location>
        <begin position="10"/>
        <end position="250"/>
    </location>
</feature>
<comment type="catalytic activity">
    <reaction evidence="5">
        <text>diphthine-[translation elongation factor 2] + NH4(+) + ATP = diphthamide-[translation elongation factor 2] + AMP + diphosphate + H(+)</text>
        <dbReference type="Rhea" id="RHEA:19753"/>
        <dbReference type="Rhea" id="RHEA-COMP:10172"/>
        <dbReference type="Rhea" id="RHEA-COMP:10174"/>
        <dbReference type="ChEBI" id="CHEBI:15378"/>
        <dbReference type="ChEBI" id="CHEBI:16692"/>
        <dbReference type="ChEBI" id="CHEBI:28938"/>
        <dbReference type="ChEBI" id="CHEBI:30616"/>
        <dbReference type="ChEBI" id="CHEBI:33019"/>
        <dbReference type="ChEBI" id="CHEBI:82696"/>
        <dbReference type="ChEBI" id="CHEBI:456215"/>
        <dbReference type="EC" id="6.3.1.14"/>
    </reaction>
</comment>
<reference evidence="7 8" key="1">
    <citation type="journal article" date="2020" name="Genomics">
        <title>Complete, high-quality genomes from long-read metagenomic sequencing of two wolf lichen thalli reveals enigmatic genome architecture.</title>
        <authorList>
            <person name="McKenzie S.K."/>
            <person name="Walston R.F."/>
            <person name="Allen J.L."/>
        </authorList>
    </citation>
    <scope>NUCLEOTIDE SEQUENCE [LARGE SCALE GENOMIC DNA]</scope>
    <source>
        <strain evidence="7">WasteWater1</strain>
    </source>
</reference>
<dbReference type="CDD" id="cd01994">
    <property type="entry name" value="AANH_PF0828-like"/>
    <property type="match status" value="1"/>
</dbReference>
<sequence length="734" mass="80904">MGDNPKSLTVIGLISGGKDSFFSVLHCLANNHRVVALANLYPPRALSLGGISEDLNSYMYQTAGHRLTPLYSDALGLPVFRQEISGSALNPSKVYEYAGDSQQDSQRVDETEDLMELLRRILQQYPHVNAVCSGAILSTYQRTRIESVARRLHLVPLSYLWQYPSLPPPSAGGLLDDMAAVGLDVRIVKVASGGLEEELLWQNLMDRKVRARVEKGMRRFGGSVLGEGGEYETLVVNGPMGVFRKSIVVDGGEMWIEKGGGGEAWLAFREHAGTMVTNDDSEPPDGQEWKTLLRTIGLWDGEFEELYHHLRGKIPFITGQANPHLVTGQTKAKNPRTIPTRWEVEPVVFRTQAMLTISNMTSRGPNTIATDQMSDINSRILEFLTENDRSTDDIIFTTMLLRSMADFPGLNSIYGQLFKKPNPPARVTVACGESLPDEVSVMVSFVVNLGALAAREGLHIQSRSYWAPANIGPYSQAISVPTNTEHGSAIVYLAGQIPLVPASMEVLQVEDGNKQMDSENENEMDSFSKRACLALQHLWRIGRTMNVSWWTGGIAFISGKSDVRMKAIIAWEIWKGVHQKELWEKDGVEEDGLDAWDKKYGGLGSFMKDEVEVQSLPDIARLSISPFVGPPGFFAVQVDELPRGCNIEWQALGVTNPYVDIVSYATISLTSSDEEFRTVLLATVEGCRPQLQQATVYTQRTALLSGLSMQVFPCSAVYAPEGEEVAAGIVLQQA</sequence>
<evidence type="ECO:0000256" key="3">
    <source>
        <dbReference type="ARBA" id="ARBA00029814"/>
    </source>
</evidence>
<dbReference type="PANTHER" id="PTHR12196">
    <property type="entry name" value="DOMAIN OF UNKNOWN FUNCTION 71 DUF71 -CONTAINING PROTEIN"/>
    <property type="match status" value="1"/>
</dbReference>
<accession>A0A8H6FGA5</accession>
<dbReference type="RefSeq" id="XP_037155518.1">
    <property type="nucleotide sequence ID" value="XM_037299517.1"/>
</dbReference>
<evidence type="ECO:0000256" key="5">
    <source>
        <dbReference type="ARBA" id="ARBA00048108"/>
    </source>
</evidence>
<evidence type="ECO:0000313" key="8">
    <source>
        <dbReference type="Proteomes" id="UP000593566"/>
    </source>
</evidence>
<dbReference type="NCBIfam" id="TIGR00290">
    <property type="entry name" value="MJ0570_dom"/>
    <property type="match status" value="1"/>
</dbReference>
<dbReference type="AlphaFoldDB" id="A0A8H6FGA5"/>
<dbReference type="GO" id="GO:0017178">
    <property type="term" value="F:diphthine-ammonia ligase activity"/>
    <property type="evidence" value="ECO:0007669"/>
    <property type="project" value="UniProtKB-EC"/>
</dbReference>
<dbReference type="GeneID" id="59337047"/>
<evidence type="ECO:0000256" key="1">
    <source>
        <dbReference type="ARBA" id="ARBA00012089"/>
    </source>
</evidence>
<dbReference type="SUPFAM" id="SSF52402">
    <property type="entry name" value="Adenine nucleotide alpha hydrolases-like"/>
    <property type="match status" value="1"/>
</dbReference>
<dbReference type="Pfam" id="PF01902">
    <property type="entry name" value="Diphthami_syn_2"/>
    <property type="match status" value="1"/>
</dbReference>
<dbReference type="InterPro" id="IPR006175">
    <property type="entry name" value="YjgF/YER057c/UK114"/>
</dbReference>
<dbReference type="Gene3D" id="3.30.1330.40">
    <property type="entry name" value="RutC-like"/>
    <property type="match status" value="2"/>
</dbReference>
<evidence type="ECO:0000256" key="2">
    <source>
        <dbReference type="ARBA" id="ARBA00018426"/>
    </source>
</evidence>
<protein>
    <recommendedName>
        <fullName evidence="2">Diphthine--ammonia ligase</fullName>
        <ecNumber evidence="1">6.3.1.14</ecNumber>
    </recommendedName>
    <alternativeName>
        <fullName evidence="3">Diphthamide synthase</fullName>
    </alternativeName>
    <alternativeName>
        <fullName evidence="4">Diphthamide synthetase</fullName>
    </alternativeName>
</protein>
<dbReference type="PANTHER" id="PTHR12196:SF2">
    <property type="entry name" value="DIPHTHINE--AMMONIA LIGASE"/>
    <property type="match status" value="1"/>
</dbReference>
<dbReference type="Proteomes" id="UP000593566">
    <property type="component" value="Unassembled WGS sequence"/>
</dbReference>
<dbReference type="EC" id="6.3.1.14" evidence="1"/>
<organism evidence="7 8">
    <name type="scientific">Letharia lupina</name>
    <dbReference type="NCBI Taxonomy" id="560253"/>
    <lineage>
        <taxon>Eukaryota</taxon>
        <taxon>Fungi</taxon>
        <taxon>Dikarya</taxon>
        <taxon>Ascomycota</taxon>
        <taxon>Pezizomycotina</taxon>
        <taxon>Lecanoromycetes</taxon>
        <taxon>OSLEUM clade</taxon>
        <taxon>Lecanoromycetidae</taxon>
        <taxon>Lecanorales</taxon>
        <taxon>Lecanorineae</taxon>
        <taxon>Parmeliaceae</taxon>
        <taxon>Letharia</taxon>
    </lineage>
</organism>
<dbReference type="Gene3D" id="3.40.50.620">
    <property type="entry name" value="HUPs"/>
    <property type="match status" value="1"/>
</dbReference>
<dbReference type="FunFam" id="3.40.50.620:FF:000145">
    <property type="entry name" value="ATP-binding domain containing protein"/>
    <property type="match status" value="1"/>
</dbReference>
<keyword evidence="8" id="KW-1185">Reference proteome</keyword>
<gene>
    <name evidence="7" type="ORF">HO133_008652</name>
</gene>
<dbReference type="Gene3D" id="3.90.1490.10">
    <property type="entry name" value="putative n-type atp pyrophosphatase, domain 2"/>
    <property type="match status" value="1"/>
</dbReference>
<comment type="caution">
    <text evidence="7">The sequence shown here is derived from an EMBL/GenBank/DDBJ whole genome shotgun (WGS) entry which is preliminary data.</text>
</comment>
<dbReference type="CDD" id="cd06156">
    <property type="entry name" value="eu_AANH_C_2"/>
    <property type="match status" value="1"/>
</dbReference>
<name>A0A8H6FGA5_9LECA</name>
<dbReference type="GO" id="GO:0017183">
    <property type="term" value="P:protein histidyl modification to diphthamide"/>
    <property type="evidence" value="ECO:0007669"/>
    <property type="project" value="TreeGrafter"/>
</dbReference>
<dbReference type="InterPro" id="IPR002761">
    <property type="entry name" value="Diphthami_syn_dom"/>
</dbReference>
<dbReference type="InterPro" id="IPR035959">
    <property type="entry name" value="RutC-like_sf"/>
</dbReference>